<dbReference type="AlphaFoldDB" id="A0A0G9H339"/>
<dbReference type="OrthoDB" id="5957317at2"/>
<protein>
    <submittedName>
        <fullName evidence="1">Uncharacterized protein</fullName>
    </submittedName>
</protein>
<gene>
    <name evidence="1" type="ORF">BJI69_20035</name>
</gene>
<reference evidence="2" key="1">
    <citation type="submission" date="2016-09" db="EMBL/GenBank/DDBJ databases">
        <authorList>
            <person name="Lysoe E."/>
        </authorList>
    </citation>
    <scope>NUCLEOTIDE SEQUENCE [LARGE SCALE GENOMIC DNA]</scope>
    <source>
        <strain evidence="2">LJ96T</strain>
    </source>
</reference>
<evidence type="ECO:0000313" key="2">
    <source>
        <dbReference type="Proteomes" id="UP000182987"/>
    </source>
</evidence>
<evidence type="ECO:0000313" key="1">
    <source>
        <dbReference type="EMBL" id="APG05966.1"/>
    </source>
</evidence>
<dbReference type="EMBL" id="CP017480">
    <property type="protein sequence ID" value="APG05966.1"/>
    <property type="molecule type" value="Genomic_DNA"/>
</dbReference>
<keyword evidence="2" id="KW-1185">Reference proteome</keyword>
<accession>A0A0G9H339</accession>
<dbReference type="Proteomes" id="UP000182987">
    <property type="component" value="Chromosome"/>
</dbReference>
<dbReference type="STRING" id="1440763.BJI69_20035"/>
<sequence>MAVCTFDQLLYALRVSVEAANEALRRRRALHVEAGDTDGQALHVDIPRDPGPDAPLEPVVIPLRAFRDPRVPQVTELSVAFDCQLRYERGPFGVDELVIDMRPPKRSWFRKKRVHHMSISFRSTDAWQPRIVLDDRVVHVPAEAGVG</sequence>
<organism evidence="1 2">
    <name type="scientific">Luteibacter rhizovicinus DSM 16549</name>
    <dbReference type="NCBI Taxonomy" id="1440763"/>
    <lineage>
        <taxon>Bacteria</taxon>
        <taxon>Pseudomonadati</taxon>
        <taxon>Pseudomonadota</taxon>
        <taxon>Gammaproteobacteria</taxon>
        <taxon>Lysobacterales</taxon>
        <taxon>Rhodanobacteraceae</taxon>
        <taxon>Luteibacter</taxon>
    </lineage>
</organism>
<dbReference type="KEGG" id="lrz:BJI69_20035"/>
<dbReference type="PATRIC" id="fig|1440763.5.peg.3903"/>
<proteinExistence type="predicted"/>
<name>A0A0G9H339_9GAMM</name>
<dbReference type="RefSeq" id="WP_046969270.1">
    <property type="nucleotide sequence ID" value="NZ_CP017480.1"/>
</dbReference>